<evidence type="ECO:0000256" key="4">
    <source>
        <dbReference type="ARBA" id="ARBA00023242"/>
    </source>
</evidence>
<feature type="compositionally biased region" description="Polar residues" evidence="5">
    <location>
        <begin position="1"/>
        <end position="18"/>
    </location>
</feature>
<organism evidence="6 7">
    <name type="scientific">Xenoophorus captivus</name>
    <dbReference type="NCBI Taxonomy" id="1517983"/>
    <lineage>
        <taxon>Eukaryota</taxon>
        <taxon>Metazoa</taxon>
        <taxon>Chordata</taxon>
        <taxon>Craniata</taxon>
        <taxon>Vertebrata</taxon>
        <taxon>Euteleostomi</taxon>
        <taxon>Actinopterygii</taxon>
        <taxon>Neopterygii</taxon>
        <taxon>Teleostei</taxon>
        <taxon>Neoteleostei</taxon>
        <taxon>Acanthomorphata</taxon>
        <taxon>Ovalentaria</taxon>
        <taxon>Atherinomorphae</taxon>
        <taxon>Cyprinodontiformes</taxon>
        <taxon>Goodeidae</taxon>
        <taxon>Xenoophorus</taxon>
    </lineage>
</organism>
<feature type="region of interest" description="Disordered" evidence="5">
    <location>
        <begin position="1"/>
        <end position="21"/>
    </location>
</feature>
<dbReference type="EMBL" id="JAHRIN010017280">
    <property type="protein sequence ID" value="MEQ2197040.1"/>
    <property type="molecule type" value="Genomic_DNA"/>
</dbReference>
<dbReference type="InterPro" id="IPR014612">
    <property type="entry name" value="Pop7/Rpp20"/>
</dbReference>
<keyword evidence="7" id="KW-1185">Reference proteome</keyword>
<evidence type="ECO:0000313" key="7">
    <source>
        <dbReference type="Proteomes" id="UP001434883"/>
    </source>
</evidence>
<reference evidence="6 7" key="1">
    <citation type="submission" date="2021-06" db="EMBL/GenBank/DDBJ databases">
        <authorList>
            <person name="Palmer J.M."/>
        </authorList>
    </citation>
    <scope>NUCLEOTIDE SEQUENCE [LARGE SCALE GENOMIC DNA]</scope>
    <source>
        <strain evidence="6 7">XC_2019</strain>
        <tissue evidence="6">Muscle</tissue>
    </source>
</reference>
<dbReference type="SUPFAM" id="SSF82704">
    <property type="entry name" value="AlbA-like"/>
    <property type="match status" value="1"/>
</dbReference>
<evidence type="ECO:0000256" key="3">
    <source>
        <dbReference type="ARBA" id="ARBA00022694"/>
    </source>
</evidence>
<protein>
    <submittedName>
        <fullName evidence="6">Uncharacterized protein</fullName>
    </submittedName>
</protein>
<dbReference type="Proteomes" id="UP001434883">
    <property type="component" value="Unassembled WGS sequence"/>
</dbReference>
<keyword evidence="4" id="KW-0539">Nucleus</keyword>
<proteinExistence type="inferred from homology"/>
<comment type="subcellular location">
    <subcellularLocation>
        <location evidence="1">Nucleus</location>
        <location evidence="1">Nucleolus</location>
    </subcellularLocation>
</comment>
<comment type="caution">
    <text evidence="6">The sequence shown here is derived from an EMBL/GenBank/DDBJ whole genome shotgun (WGS) entry which is preliminary data.</text>
</comment>
<dbReference type="Pfam" id="PF12328">
    <property type="entry name" value="Rpp20"/>
    <property type="match status" value="1"/>
</dbReference>
<dbReference type="InterPro" id="IPR036882">
    <property type="entry name" value="Alba-like_dom_sf"/>
</dbReference>
<evidence type="ECO:0000313" key="6">
    <source>
        <dbReference type="EMBL" id="MEQ2197040.1"/>
    </source>
</evidence>
<accession>A0ABV0QMI3</accession>
<sequence length="309" mass="34020">MSSVPQVIPTHTESSSQAVEMDPVEYTLRKRLPRKLPKRRNDVYVNMKTDFRAQLARCQKLLEGGGHREICVHGLGLAINRAINIALQLQASSQGALQLAANTSTVELIDDLEPEDPDEAGEPMTPEDTLHVPSSPTVLAGHRLALVGTVGLDGSTPTLIAARRTVLYTDKRAQAAVRTGHAHMANHAAANLRSYLYKFSATFATSSGIFQAHHEIIGHMHGRQRLKQRPNVKKLQDATKNAAVRVRPTVMQLRPAALSTHLSDFITEELWENLLFTSPEETMITRARACFTLHTLGLNINPPCCPLRA</sequence>
<name>A0ABV0QMI3_9TELE</name>
<dbReference type="Gene3D" id="3.30.110.20">
    <property type="entry name" value="Alba-like domain"/>
    <property type="match status" value="1"/>
</dbReference>
<gene>
    <name evidence="6" type="ORF">XENOCAPTIV_021668</name>
</gene>
<evidence type="ECO:0000256" key="1">
    <source>
        <dbReference type="ARBA" id="ARBA00004604"/>
    </source>
</evidence>
<keyword evidence="3" id="KW-0819">tRNA processing</keyword>
<dbReference type="PANTHER" id="PTHR15314">
    <property type="entry name" value="RIBONUCLEASE P PROTEIN SUBUNIT P20"/>
    <property type="match status" value="1"/>
</dbReference>
<evidence type="ECO:0000256" key="2">
    <source>
        <dbReference type="ARBA" id="ARBA00008018"/>
    </source>
</evidence>
<comment type="similarity">
    <text evidence="2">Belongs to the histone-like Alba family.</text>
</comment>
<evidence type="ECO:0000256" key="5">
    <source>
        <dbReference type="SAM" id="MobiDB-lite"/>
    </source>
</evidence>
<dbReference type="PANTHER" id="PTHR15314:SF1">
    <property type="entry name" value="RIBONUCLEASE P PROTEIN SUBUNIT P20"/>
    <property type="match status" value="1"/>
</dbReference>